<dbReference type="Ensembl" id="ENSCAFT00030009473.1">
    <property type="protein sequence ID" value="ENSCAFP00030008286.1"/>
    <property type="gene ID" value="ENSCAFG00030005179.1"/>
</dbReference>
<feature type="compositionally biased region" description="Pro residues" evidence="1">
    <location>
        <begin position="99"/>
        <end position="119"/>
    </location>
</feature>
<protein>
    <submittedName>
        <fullName evidence="2">Uncharacterized protein</fullName>
    </submittedName>
</protein>
<feature type="compositionally biased region" description="Low complexity" evidence="1">
    <location>
        <begin position="177"/>
        <end position="197"/>
    </location>
</feature>
<reference evidence="2" key="1">
    <citation type="submission" date="2019-03" db="EMBL/GenBank/DDBJ databases">
        <authorList>
            <person name="Warren W.C."/>
            <person name="Johnson G.S."/>
        </authorList>
    </citation>
    <scope>NUCLEOTIDE SEQUENCE [LARGE SCALE GENOMIC DNA]</scope>
    <source>
        <strain evidence="2">Basenji</strain>
    </source>
</reference>
<dbReference type="AlphaFoldDB" id="A0A8C0MGT0"/>
<feature type="compositionally biased region" description="Gly residues" evidence="1">
    <location>
        <begin position="27"/>
        <end position="47"/>
    </location>
</feature>
<feature type="compositionally biased region" description="Basic residues" evidence="1">
    <location>
        <begin position="305"/>
        <end position="320"/>
    </location>
</feature>
<proteinExistence type="predicted"/>
<feature type="compositionally biased region" description="Basic residues" evidence="1">
    <location>
        <begin position="212"/>
        <end position="223"/>
    </location>
</feature>
<dbReference type="Proteomes" id="UP000694429">
    <property type="component" value="Chromosome 18"/>
</dbReference>
<organism evidence="2 3">
    <name type="scientific">Canis lupus familiaris</name>
    <name type="common">Dog</name>
    <name type="synonym">Canis familiaris</name>
    <dbReference type="NCBI Taxonomy" id="9615"/>
    <lineage>
        <taxon>Eukaryota</taxon>
        <taxon>Metazoa</taxon>
        <taxon>Chordata</taxon>
        <taxon>Craniata</taxon>
        <taxon>Vertebrata</taxon>
        <taxon>Euteleostomi</taxon>
        <taxon>Mammalia</taxon>
        <taxon>Eutheria</taxon>
        <taxon>Laurasiatheria</taxon>
        <taxon>Carnivora</taxon>
        <taxon>Caniformia</taxon>
        <taxon>Canidae</taxon>
        <taxon>Canis</taxon>
    </lineage>
</organism>
<feature type="region of interest" description="Disordered" evidence="1">
    <location>
        <begin position="23"/>
        <end position="273"/>
    </location>
</feature>
<dbReference type="InterPro" id="IPR031521">
    <property type="entry name" value="DUF4695"/>
</dbReference>
<feature type="compositionally biased region" description="Low complexity" evidence="1">
    <location>
        <begin position="63"/>
        <end position="76"/>
    </location>
</feature>
<dbReference type="PANTHER" id="PTHR40250">
    <property type="entry name" value="CHROMOSOME 11 OPEN READING FRAME 96"/>
    <property type="match status" value="1"/>
</dbReference>
<feature type="compositionally biased region" description="Pro residues" evidence="1">
    <location>
        <begin position="77"/>
        <end position="92"/>
    </location>
</feature>
<accession>A0A8C0MGT0</accession>
<feature type="compositionally biased region" description="Low complexity" evidence="1">
    <location>
        <begin position="380"/>
        <end position="390"/>
    </location>
</feature>
<feature type="compositionally biased region" description="Basic residues" evidence="1">
    <location>
        <begin position="151"/>
        <end position="176"/>
    </location>
</feature>
<dbReference type="PANTHER" id="PTHR40250:SF1">
    <property type="entry name" value="SI:CH1073-281M9.1"/>
    <property type="match status" value="1"/>
</dbReference>
<reference evidence="2" key="2">
    <citation type="submission" date="2025-08" db="UniProtKB">
        <authorList>
            <consortium name="Ensembl"/>
        </authorList>
    </citation>
    <scope>IDENTIFICATION</scope>
</reference>
<feature type="compositionally biased region" description="Low complexity" evidence="1">
    <location>
        <begin position="263"/>
        <end position="273"/>
    </location>
</feature>
<sequence length="390" mass="40223">MGGTGDRGRCWGRCCPGAWGVVVPSDEGGGGAAGGAGGGGQGGGGRGRPAAGRRGPDERGCLRCRALRAGAAGLPSPRRPPPRPPPLFPRCPPWAAGPAPSPLPAPSLRLPAPPPPPAAAPGAPRAGRAFRRGPGGCSGAAGRRQAEGRGARRLSGRGLRRRPRRVGRSGLYKRRAGPAGQTATAAARSPGTGAQPRAPRPRAPAGPPPAARVRRRARQGRRRPAADLEPPAREPQAAAPRGAPPPPPPPPERPAAPPPGPEPAGSAMAAAAPVEPPRVGCSYQAVMPPCAGLAPELPQPARPARPARGKARLRRPRQSRFKTQPVTFDEIQEVEEEGASPLEEEKARRSFLQSLECLRRSTQSLSLQREPLGACRLRNSLDSSDSDSAV</sequence>
<feature type="region of interest" description="Disordered" evidence="1">
    <location>
        <begin position="293"/>
        <end position="345"/>
    </location>
</feature>
<evidence type="ECO:0000313" key="2">
    <source>
        <dbReference type="Ensembl" id="ENSCAFP00030008286.1"/>
    </source>
</evidence>
<feature type="region of interest" description="Disordered" evidence="1">
    <location>
        <begin position="363"/>
        <end position="390"/>
    </location>
</feature>
<evidence type="ECO:0000256" key="1">
    <source>
        <dbReference type="SAM" id="MobiDB-lite"/>
    </source>
</evidence>
<name>A0A8C0MGT0_CANLF</name>
<feature type="compositionally biased region" description="Pro residues" evidence="1">
    <location>
        <begin position="242"/>
        <end position="262"/>
    </location>
</feature>
<dbReference type="Pfam" id="PF15766">
    <property type="entry name" value="DUF4695"/>
    <property type="match status" value="1"/>
</dbReference>
<feature type="compositionally biased region" description="Pro residues" evidence="1">
    <location>
        <begin position="201"/>
        <end position="210"/>
    </location>
</feature>
<evidence type="ECO:0000313" key="3">
    <source>
        <dbReference type="Proteomes" id="UP000694429"/>
    </source>
</evidence>